<name>A0A512MFH9_9BACT</name>
<comment type="caution">
    <text evidence="2">The sequence shown here is derived from an EMBL/GenBank/DDBJ whole genome shotgun (WGS) entry which is preliminary data.</text>
</comment>
<feature type="compositionally biased region" description="Polar residues" evidence="1">
    <location>
        <begin position="10"/>
        <end position="19"/>
    </location>
</feature>
<organism evidence="2 3">
    <name type="scientific">Brevifollis gellanilyticus</name>
    <dbReference type="NCBI Taxonomy" id="748831"/>
    <lineage>
        <taxon>Bacteria</taxon>
        <taxon>Pseudomonadati</taxon>
        <taxon>Verrucomicrobiota</taxon>
        <taxon>Verrucomicrobiia</taxon>
        <taxon>Verrucomicrobiales</taxon>
        <taxon>Verrucomicrobiaceae</taxon>
    </lineage>
</organism>
<dbReference type="EMBL" id="BKAG01000050">
    <property type="protein sequence ID" value="GEP45472.1"/>
    <property type="molecule type" value="Genomic_DNA"/>
</dbReference>
<evidence type="ECO:0000256" key="1">
    <source>
        <dbReference type="SAM" id="MobiDB-lite"/>
    </source>
</evidence>
<proteinExistence type="predicted"/>
<dbReference type="AlphaFoldDB" id="A0A512MFH9"/>
<sequence>MNTLMPDELFSSSPGNPDSTYMVEDLASDDSAPRTEAGDEGTPTMPMDDDTLSQGSETRAAGTPSTALAAKDLGESGLEQFFETSFTTPEATKAAVNSLIESFDDKGLWLSSLVQPAQLTSELRQGFADLTTLVLTQWVRQGETHKLKQLGDALLAEEPRQQTHESARIMAVVAGLLGILRPVLAQRLLVAAAPKMINAADTALMRDARQWVDAGGLLEGCVPEERVFWNRRLREPAGDWHWDTTEARMALGHLARKRPAEEVDLSLFQNTVPGCWWDLWRDPEAAAASVKAAPQPVKKSRGGFGLGLVLGVAATAALAWLGYTNLPEAKVKEVPVYVTQMVEKKVEVERPVTAAVSTAAVLVEEAEPAPPIRESLRKLQALLKRAPSPLSKARSVAVAEKPALLAVAAASPAARVAPAESGGLTKLEARKKAALEFASQHQDVARLVRLVKDGTFRENERLIQGGSSVAAMGSPAYKEMIQWLILDPPERADSRLVVTKMALRAIPAAEAIPLFDLCYYEGSPNQIEIKECSQLLLELPIQDMQADHKALLQAIVAQ</sequence>
<evidence type="ECO:0000313" key="3">
    <source>
        <dbReference type="Proteomes" id="UP000321577"/>
    </source>
</evidence>
<protein>
    <submittedName>
        <fullName evidence="2">Uncharacterized protein</fullName>
    </submittedName>
</protein>
<dbReference type="Proteomes" id="UP000321577">
    <property type="component" value="Unassembled WGS sequence"/>
</dbReference>
<accession>A0A512MFH9</accession>
<feature type="region of interest" description="Disordered" evidence="1">
    <location>
        <begin position="1"/>
        <end position="64"/>
    </location>
</feature>
<reference evidence="2 3" key="1">
    <citation type="submission" date="2019-07" db="EMBL/GenBank/DDBJ databases">
        <title>Whole genome shotgun sequence of Brevifollis gellanilyticus NBRC 108608.</title>
        <authorList>
            <person name="Hosoyama A."/>
            <person name="Uohara A."/>
            <person name="Ohji S."/>
            <person name="Ichikawa N."/>
        </authorList>
    </citation>
    <scope>NUCLEOTIDE SEQUENCE [LARGE SCALE GENOMIC DNA]</scope>
    <source>
        <strain evidence="2 3">NBRC 108608</strain>
    </source>
</reference>
<evidence type="ECO:0000313" key="2">
    <source>
        <dbReference type="EMBL" id="GEP45472.1"/>
    </source>
</evidence>
<gene>
    <name evidence="2" type="ORF">BGE01nite_47630</name>
</gene>
<keyword evidence="3" id="KW-1185">Reference proteome</keyword>